<dbReference type="EMBL" id="BLAL01000278">
    <property type="protein sequence ID" value="GES99059.1"/>
    <property type="molecule type" value="Genomic_DNA"/>
</dbReference>
<evidence type="ECO:0000256" key="1">
    <source>
        <dbReference type="SAM" id="SignalP"/>
    </source>
</evidence>
<keyword evidence="1" id="KW-0732">Signal</keyword>
<protein>
    <submittedName>
        <fullName evidence="2">Putative zinc metalloproteinase</fullName>
    </submittedName>
</protein>
<dbReference type="Gene3D" id="2.100.10.30">
    <property type="entry name" value="Jacalin-like lectin domain"/>
    <property type="match status" value="1"/>
</dbReference>
<sequence length="427" mass="49437">MCGSLGGFVVLLMAIQMAFNQWGPRTEVDLDQILSKTQNLFTNLPYDDFPIYQELIRNRIAVAKLASLLSSNNALDTYKKNIYDDLIRFDYFLNFLSRDLELAYEKENAFFMTFEKSVSEWEKLSKVNEYSSELFEVMRNMTNDLSSILFKIKWTVESIQQFVPSNKSDSVNYNERKELGPSQWINYLEIDLWCDISIIKECKYELFRVKNIVKYINEINLDGILFRVWYYSEDLDNIIKDLKKDNVIIKQNAIISSKLKSLVNKIKFSYNLFLKGQDVFSKFNDYSLDITEDIKTKILKSELIGQNGCRAEFMTYFTIPPVFQGARKTKQSPSLKQITISANIYIDSLTFKWSDNISTKYGGNGGYSNDLKLEEGEAVWKSTNVLGRSSSFDLVLEAPRGYEMVGFYGSYDEHLCGIGILYSKIVI</sequence>
<dbReference type="AlphaFoldDB" id="A0A8H3M9T6"/>
<dbReference type="OrthoDB" id="2306079at2759"/>
<evidence type="ECO:0000313" key="2">
    <source>
        <dbReference type="EMBL" id="GES99059.1"/>
    </source>
</evidence>
<reference evidence="2" key="1">
    <citation type="submission" date="2019-10" db="EMBL/GenBank/DDBJ databases">
        <title>Conservation and host-specific expression of non-tandemly repeated heterogenous ribosome RNA gene in arbuscular mycorrhizal fungi.</title>
        <authorList>
            <person name="Maeda T."/>
            <person name="Kobayashi Y."/>
            <person name="Nakagawa T."/>
            <person name="Ezawa T."/>
            <person name="Yamaguchi K."/>
            <person name="Bino T."/>
            <person name="Nishimoto Y."/>
            <person name="Shigenobu S."/>
            <person name="Kawaguchi M."/>
        </authorList>
    </citation>
    <scope>NUCLEOTIDE SEQUENCE</scope>
    <source>
        <strain evidence="2">HR1</strain>
    </source>
</reference>
<evidence type="ECO:0000313" key="3">
    <source>
        <dbReference type="Proteomes" id="UP000615446"/>
    </source>
</evidence>
<feature type="signal peptide" evidence="1">
    <location>
        <begin position="1"/>
        <end position="20"/>
    </location>
</feature>
<organism evidence="2 3">
    <name type="scientific">Rhizophagus clarus</name>
    <dbReference type="NCBI Taxonomy" id="94130"/>
    <lineage>
        <taxon>Eukaryota</taxon>
        <taxon>Fungi</taxon>
        <taxon>Fungi incertae sedis</taxon>
        <taxon>Mucoromycota</taxon>
        <taxon>Glomeromycotina</taxon>
        <taxon>Glomeromycetes</taxon>
        <taxon>Glomerales</taxon>
        <taxon>Glomeraceae</taxon>
        <taxon>Rhizophagus</taxon>
    </lineage>
</organism>
<gene>
    <name evidence="2" type="ORF">RCL2_002557800</name>
</gene>
<accession>A0A8H3M9T6</accession>
<dbReference type="Proteomes" id="UP000615446">
    <property type="component" value="Unassembled WGS sequence"/>
</dbReference>
<proteinExistence type="predicted"/>
<feature type="chain" id="PRO_5034061389" evidence="1">
    <location>
        <begin position="21"/>
        <end position="427"/>
    </location>
</feature>
<dbReference type="SUPFAM" id="SSF51101">
    <property type="entry name" value="Mannose-binding lectins"/>
    <property type="match status" value="1"/>
</dbReference>
<comment type="caution">
    <text evidence="2">The sequence shown here is derived from an EMBL/GenBank/DDBJ whole genome shotgun (WGS) entry which is preliminary data.</text>
</comment>
<dbReference type="InterPro" id="IPR036404">
    <property type="entry name" value="Jacalin-like_lectin_dom_sf"/>
</dbReference>
<name>A0A8H3M9T6_9GLOM</name>